<dbReference type="Proteomes" id="UP001501102">
    <property type="component" value="Unassembled WGS sequence"/>
</dbReference>
<evidence type="ECO:0000313" key="2">
    <source>
        <dbReference type="Proteomes" id="UP001501102"/>
    </source>
</evidence>
<gene>
    <name evidence="1" type="ORF">GCM10020221_11200</name>
</gene>
<evidence type="ECO:0000313" key="1">
    <source>
        <dbReference type="EMBL" id="GAA2916932.1"/>
    </source>
</evidence>
<keyword evidence="2" id="KW-1185">Reference proteome</keyword>
<organism evidence="1 2">
    <name type="scientific">Streptomyces thioluteus</name>
    <dbReference type="NCBI Taxonomy" id="66431"/>
    <lineage>
        <taxon>Bacteria</taxon>
        <taxon>Bacillati</taxon>
        <taxon>Actinomycetota</taxon>
        <taxon>Actinomycetes</taxon>
        <taxon>Kitasatosporales</taxon>
        <taxon>Streptomycetaceae</taxon>
        <taxon>Streptomyces</taxon>
    </lineage>
</organism>
<reference evidence="2" key="1">
    <citation type="journal article" date="2019" name="Int. J. Syst. Evol. Microbiol.">
        <title>The Global Catalogue of Microorganisms (GCM) 10K type strain sequencing project: providing services to taxonomists for standard genome sequencing and annotation.</title>
        <authorList>
            <consortium name="The Broad Institute Genomics Platform"/>
            <consortium name="The Broad Institute Genome Sequencing Center for Infectious Disease"/>
            <person name="Wu L."/>
            <person name="Ma J."/>
        </authorList>
    </citation>
    <scope>NUCLEOTIDE SEQUENCE [LARGE SCALE GENOMIC DNA]</scope>
    <source>
        <strain evidence="2">JCM 4087</strain>
    </source>
</reference>
<proteinExistence type="predicted"/>
<accession>A0ABP6J1N8</accession>
<comment type="caution">
    <text evidence="1">The sequence shown here is derived from an EMBL/GenBank/DDBJ whole genome shotgun (WGS) entry which is preliminary data.</text>
</comment>
<name>A0ABP6J1N8_STRTU</name>
<sequence>MASPRPAVARSGGGGGLSRLFGLDELRELFNLTSLTRVGASAIGMDAASARLGGMGSSLRGWVGGKVRWAGGQFSDLPDRAASWMSSKMPRILMSQPEGAPWAQLAGMGMSISGPVVSQAFMDDFYHGHGNAVGRAKRMAGSIFSLDTLEELFSNVIELAKSLYEGAEDVLKLAVRFATDPKGVLSDLKDFAEEMFTGVINQVVESFKGLMSILDNPSGYAQEVWADMIEGLKEALPNLDGLFDFSKGYARGGVVAGYAPGRDSVPSLLSPGESVLRPELTKLLGTDQVDGLNSAARGGNFKKLAELIEEMWQTLIQPSFVSMSQEVKTDLTPTTERFRLVSEESWRSIGRTVQTAWNVDASPAMASWAMRLRGDMTSAEREFLGTHQSVWSQAAQLVDRSKGSSLASFSSLSGGLRGLEGQFRSSAGDIKDTWRSAMSYVDSSTRSTIDGPYNRGAVSMASAMAGLAGAKAPLSPLRFAAGGVVPGFAPGRDVVPAILSPGEGVLRPEVVRALGVDTVHAWNRSARLSGNAFAAGGIVQPLTSWGQSGG</sequence>
<dbReference type="EMBL" id="BAAAXZ010000041">
    <property type="protein sequence ID" value="GAA2916932.1"/>
    <property type="molecule type" value="Genomic_DNA"/>
</dbReference>
<protein>
    <submittedName>
        <fullName evidence="1">Uncharacterized protein</fullName>
    </submittedName>
</protein>